<evidence type="ECO:0000256" key="12">
    <source>
        <dbReference type="SAM" id="Phobius"/>
    </source>
</evidence>
<keyword evidence="3" id="KW-1003">Cell membrane</keyword>
<dbReference type="Gramene" id="TraesCS5A02G542100.1">
    <property type="protein sequence ID" value="TraesCS5A02G542100.1.cds1"/>
    <property type="gene ID" value="TraesCS5A02G542100"/>
</dbReference>
<evidence type="ECO:0000256" key="7">
    <source>
        <dbReference type="ARBA" id="ARBA00022729"/>
    </source>
</evidence>
<dbReference type="Gramene" id="TraesROB_scaffold_043715_01G000600.1">
    <property type="protein sequence ID" value="TraesROB_scaffold_043715_01G000600.1"/>
    <property type="gene ID" value="TraesROB_scaffold_043715_01G000600"/>
</dbReference>
<evidence type="ECO:0000256" key="5">
    <source>
        <dbReference type="ARBA" id="ARBA00022626"/>
    </source>
</evidence>
<evidence type="ECO:0000313" key="14">
    <source>
        <dbReference type="Proteomes" id="UP000019116"/>
    </source>
</evidence>
<dbReference type="Gramene" id="TraesCLE_scaffold_033038_01G000500.1">
    <property type="protein sequence ID" value="TraesCLE_scaffold_033038_01G000500.1"/>
    <property type="gene ID" value="TraesCLE_scaffold_033038_01G000500"/>
</dbReference>
<sequence>MLAMDLSNNSFSGELPISTSLGLKLQSLRLANNKFLGVFPSVIETCRDLVILDLGNNMFFGDMPSWIGKSVPSLQVLSLPSNNFSGVLPPELFQLSNLQVLDLSINFFSGEIPMAMGNHNCNSLVTLDIGNNRFSGGIPTWIGSQLPYLKVLRLRSNNFTGEIPMELSWLPQLQLIDMANNRLIGSIPVCFGNLTSMTHNPPTFLVPRPDSAPSFQIMRNGQLRVAEFPGRVNISWKGREQTFQDSIGLITGFDLSCNRLTESIPEDLTYLKGLRFLNLSRNDLSGSIPEKIGSLELLDFLDLSCNELSGTIPPSISNLRSLGVLNLSNNHLWGRIPTGDQLQTFVDPSIYGNNPGLCGFPLLNVCEPTLDQGAEVRKELRDLGLWYSVILGFVFGFWIWFGTLFFLEPWRFFFLRFIDGLGRKIDARR</sequence>
<dbReference type="PRINTS" id="PR00019">
    <property type="entry name" value="LEURICHRPT"/>
</dbReference>
<dbReference type="Gramene" id="TraesRN5A0101287000.1">
    <property type="protein sequence ID" value="TraesRN5A0101287000.1"/>
    <property type="gene ID" value="TraesRN5A0101287000"/>
</dbReference>
<dbReference type="Gene3D" id="3.80.10.10">
    <property type="entry name" value="Ribonuclease Inhibitor"/>
    <property type="match status" value="1"/>
</dbReference>
<evidence type="ECO:0000256" key="1">
    <source>
        <dbReference type="ARBA" id="ARBA00004162"/>
    </source>
</evidence>
<dbReference type="PANTHER" id="PTHR48065:SF15">
    <property type="entry name" value="LEUCINE-RICH REPEAT-CONTAINING N-TERMINAL PLANT-TYPE DOMAIN-CONTAINING PROTEIN"/>
    <property type="match status" value="1"/>
</dbReference>
<dbReference type="InterPro" id="IPR001611">
    <property type="entry name" value="Leu-rich_rpt"/>
</dbReference>
<dbReference type="SMART" id="SM00369">
    <property type="entry name" value="LRR_TYP"/>
    <property type="match status" value="4"/>
</dbReference>
<dbReference type="Pfam" id="PF00560">
    <property type="entry name" value="LRR_1"/>
    <property type="match status" value="6"/>
</dbReference>
<dbReference type="Gramene" id="TraesNOR5A03G02805770.1">
    <property type="protein sequence ID" value="TraesNOR5A03G02805770.1.CDS1"/>
    <property type="gene ID" value="TraesNOR5A03G02805770"/>
</dbReference>
<dbReference type="FunFam" id="3.80.10.10:FF:000111">
    <property type="entry name" value="LRR receptor-like serine/threonine-protein kinase ERECTA"/>
    <property type="match status" value="1"/>
</dbReference>
<dbReference type="Gramene" id="TraesSTA5A03G02772680.1">
    <property type="protein sequence ID" value="TraesSTA5A03G02772680.1.CDS1"/>
    <property type="gene ID" value="TraesSTA5A03G02772680"/>
</dbReference>
<dbReference type="EnsemblPlants" id="TraesCS5A02G542100.1">
    <property type="protein sequence ID" value="TraesCS5A02G542100.1.cds1"/>
    <property type="gene ID" value="TraesCS5A02G542100"/>
</dbReference>
<protein>
    <recommendedName>
        <fullName evidence="15">Leucine-rich repeat-containing N-terminal plant-type domain-containing protein</fullName>
    </recommendedName>
</protein>
<organism evidence="13">
    <name type="scientific">Triticum aestivum</name>
    <name type="common">Wheat</name>
    <dbReference type="NCBI Taxonomy" id="4565"/>
    <lineage>
        <taxon>Eukaryota</taxon>
        <taxon>Viridiplantae</taxon>
        <taxon>Streptophyta</taxon>
        <taxon>Embryophyta</taxon>
        <taxon>Tracheophyta</taxon>
        <taxon>Spermatophyta</taxon>
        <taxon>Magnoliopsida</taxon>
        <taxon>Liliopsida</taxon>
        <taxon>Poales</taxon>
        <taxon>Poaceae</taxon>
        <taxon>BOP clade</taxon>
        <taxon>Pooideae</taxon>
        <taxon>Triticodae</taxon>
        <taxon>Triticeae</taxon>
        <taxon>Triticinae</taxon>
        <taxon>Triticum</taxon>
    </lineage>
</organism>
<keyword evidence="5" id="KW-1070">Brassinosteroid signaling pathway</keyword>
<keyword evidence="9 12" id="KW-1133">Transmembrane helix</keyword>
<dbReference type="InterPro" id="IPR003591">
    <property type="entry name" value="Leu-rich_rpt_typical-subtyp"/>
</dbReference>
<dbReference type="GO" id="GO:0005886">
    <property type="term" value="C:plasma membrane"/>
    <property type="evidence" value="ECO:0007669"/>
    <property type="project" value="UniProtKB-SubCell"/>
</dbReference>
<dbReference type="STRING" id="4565.A0A3B6KUL8"/>
<dbReference type="SUPFAM" id="SSF52058">
    <property type="entry name" value="L domain-like"/>
    <property type="match status" value="2"/>
</dbReference>
<keyword evidence="8" id="KW-0677">Repeat</keyword>
<reference evidence="13" key="1">
    <citation type="submission" date="2018-08" db="EMBL/GenBank/DDBJ databases">
        <authorList>
            <person name="Rossello M."/>
        </authorList>
    </citation>
    <scope>NUCLEOTIDE SEQUENCE [LARGE SCALE GENOMIC DNA]</scope>
    <source>
        <strain evidence="13">cv. Chinese Spring</strain>
    </source>
</reference>
<dbReference type="AlphaFoldDB" id="A0A3B6KUL8"/>
<evidence type="ECO:0000256" key="11">
    <source>
        <dbReference type="ARBA" id="ARBA00023180"/>
    </source>
</evidence>
<dbReference type="Gramene" id="TraesARI5A03G02823520.1">
    <property type="protein sequence ID" value="TraesARI5A03G02823520.1.CDS1"/>
    <property type="gene ID" value="TraesARI5A03G02823520"/>
</dbReference>
<dbReference type="PANTHER" id="PTHR48065">
    <property type="entry name" value="OS10G0469600 PROTEIN"/>
    <property type="match status" value="1"/>
</dbReference>
<name>A0A3B6KUL8_WHEAT</name>
<evidence type="ECO:0000256" key="10">
    <source>
        <dbReference type="ARBA" id="ARBA00023136"/>
    </source>
</evidence>
<dbReference type="Gramene" id="TraesSYM5A03G02811380.1">
    <property type="protein sequence ID" value="TraesSYM5A03G02811380.1.CDS1"/>
    <property type="gene ID" value="TraesSYM5A03G02811380"/>
</dbReference>
<dbReference type="FunFam" id="3.80.10.10:FF:000095">
    <property type="entry name" value="LRR receptor-like serine/threonine-protein kinase GSO1"/>
    <property type="match status" value="1"/>
</dbReference>
<dbReference type="Gramene" id="TraesWEE_scaffold_042470_01G000100.1">
    <property type="protein sequence ID" value="TraesWEE_scaffold_042470_01G000100.1"/>
    <property type="gene ID" value="TraesWEE_scaffold_042470_01G000100"/>
</dbReference>
<dbReference type="Gramene" id="TraesLAC5A03G02736410.1">
    <property type="protein sequence ID" value="TraesLAC5A03G02736410.1.CDS1"/>
    <property type="gene ID" value="TraesLAC5A03G02736410"/>
</dbReference>
<dbReference type="GO" id="GO:0009742">
    <property type="term" value="P:brassinosteroid mediated signaling pathway"/>
    <property type="evidence" value="ECO:0007669"/>
    <property type="project" value="UniProtKB-KW"/>
</dbReference>
<dbReference type="Gramene" id="TraesCAD_scaffold_035667_01G000100.1">
    <property type="protein sequence ID" value="TraesCAD_scaffold_035667_01G000100.1"/>
    <property type="gene ID" value="TraesCAD_scaffold_035667_01G000100"/>
</dbReference>
<comment type="subcellular location">
    <subcellularLocation>
        <location evidence="1">Cell membrane</location>
        <topology evidence="1">Single-pass membrane protein</topology>
    </subcellularLocation>
</comment>
<keyword evidence="6 12" id="KW-0812">Transmembrane</keyword>
<evidence type="ECO:0000256" key="8">
    <source>
        <dbReference type="ARBA" id="ARBA00022737"/>
    </source>
</evidence>
<keyword evidence="11" id="KW-0325">Glycoprotein</keyword>
<dbReference type="Gramene" id="TraesCS5A03G1267100.1">
    <property type="protein sequence ID" value="TraesCS5A03G1267100.1.CDS1"/>
    <property type="gene ID" value="TraesCS5A03G1267100"/>
</dbReference>
<evidence type="ECO:0000256" key="6">
    <source>
        <dbReference type="ARBA" id="ARBA00022692"/>
    </source>
</evidence>
<comment type="similarity">
    <text evidence="2">Belongs to the RLP family.</text>
</comment>
<keyword evidence="10 12" id="KW-0472">Membrane</keyword>
<evidence type="ECO:0008006" key="15">
    <source>
        <dbReference type="Google" id="ProtNLM"/>
    </source>
</evidence>
<evidence type="ECO:0000256" key="4">
    <source>
        <dbReference type="ARBA" id="ARBA00022614"/>
    </source>
</evidence>
<dbReference type="OMA" id="DHNCSLE"/>
<evidence type="ECO:0000256" key="2">
    <source>
        <dbReference type="ARBA" id="ARBA00009592"/>
    </source>
</evidence>
<proteinExistence type="inferred from homology"/>
<dbReference type="SMR" id="A0A3B6KUL8"/>
<dbReference type="Gramene" id="TraesLDM5A03G02784500.1">
    <property type="protein sequence ID" value="TraesLDM5A03G02784500.1.CDS1"/>
    <property type="gene ID" value="TraesLDM5A03G02784500"/>
</dbReference>
<evidence type="ECO:0000256" key="3">
    <source>
        <dbReference type="ARBA" id="ARBA00022475"/>
    </source>
</evidence>
<keyword evidence="14" id="KW-1185">Reference proteome</keyword>
<keyword evidence="4" id="KW-0433">Leucine-rich repeat</keyword>
<keyword evidence="7" id="KW-0732">Signal</keyword>
<reference evidence="13" key="2">
    <citation type="submission" date="2018-10" db="UniProtKB">
        <authorList>
            <consortium name="EnsemblPlants"/>
        </authorList>
    </citation>
    <scope>IDENTIFICATION</scope>
</reference>
<dbReference type="OrthoDB" id="773329at2759"/>
<dbReference type="Proteomes" id="UP000019116">
    <property type="component" value="Chromosome 5A"/>
</dbReference>
<dbReference type="Gramene" id="TraesJUL5A03G02800370.1">
    <property type="protein sequence ID" value="TraesJUL5A03G02800370.1.CDS1"/>
    <property type="gene ID" value="TraesJUL5A03G02800370"/>
</dbReference>
<dbReference type="InterPro" id="IPR032675">
    <property type="entry name" value="LRR_dom_sf"/>
</dbReference>
<evidence type="ECO:0000256" key="9">
    <source>
        <dbReference type="ARBA" id="ARBA00022989"/>
    </source>
</evidence>
<dbReference type="Gramene" id="TraesMAC5A03G02780320.1">
    <property type="protein sequence ID" value="TraesMAC5A03G02780320.1.CDS1"/>
    <property type="gene ID" value="TraesMAC5A03G02780320"/>
</dbReference>
<evidence type="ECO:0000313" key="13">
    <source>
        <dbReference type="EnsemblPlants" id="TraesCS5A02G542100.1.cds1"/>
    </source>
</evidence>
<dbReference type="Pfam" id="PF13855">
    <property type="entry name" value="LRR_8"/>
    <property type="match status" value="1"/>
</dbReference>
<feature type="transmembrane region" description="Helical" evidence="12">
    <location>
        <begin position="385"/>
        <end position="407"/>
    </location>
</feature>
<dbReference type="Gramene" id="TraesJAG5A03G02782860.1">
    <property type="protein sequence ID" value="TraesJAG5A03G02782860.1.CDS1"/>
    <property type="gene ID" value="TraesJAG5A03G02782860"/>
</dbReference>
<accession>A0A3B6KUL8</accession>